<name>B0DDJ0_LACBS</name>
<dbReference type="Proteomes" id="UP000001194">
    <property type="component" value="Unassembled WGS sequence"/>
</dbReference>
<dbReference type="GeneID" id="6077403"/>
<dbReference type="EMBL" id="DS547104">
    <property type="protein sequence ID" value="EDR07620.1"/>
    <property type="molecule type" value="Genomic_DNA"/>
</dbReference>
<sequence length="251" mass="28156">MVQVGRYRIGAGVNVKTEAERGVWIFRQPETRFAHLPNFTTATTMRPPHGSQTLPIASPVNDRSFIHGCGIGRSWGKVKVKQTVWSGSRWRSGMHENSGNIENFIVNVDQVIDVIVWQLCQKWGLRAVLDLGLRVFHCRERIPEITAEHLIRRLCQYLRTPERGKMNTFVTLDGLEGRYCAGEPGNRMVAEWRTADSVPKTKYLIKKARFVMLGGPNAVTRATVFGKTTSCGLSGSPVQDCDSLIPMLFLA</sequence>
<reference evidence="1 2" key="1">
    <citation type="journal article" date="2008" name="Nature">
        <title>The genome of Laccaria bicolor provides insights into mycorrhizal symbiosis.</title>
        <authorList>
            <person name="Martin F."/>
            <person name="Aerts A."/>
            <person name="Ahren D."/>
            <person name="Brun A."/>
            <person name="Danchin E.G.J."/>
            <person name="Duchaussoy F."/>
            <person name="Gibon J."/>
            <person name="Kohler A."/>
            <person name="Lindquist E."/>
            <person name="Pereda V."/>
            <person name="Salamov A."/>
            <person name="Shapiro H.J."/>
            <person name="Wuyts J."/>
            <person name="Blaudez D."/>
            <person name="Buee M."/>
            <person name="Brokstein P."/>
            <person name="Canbaeck B."/>
            <person name="Cohen D."/>
            <person name="Courty P.E."/>
            <person name="Coutinho P.M."/>
            <person name="Delaruelle C."/>
            <person name="Detter J.C."/>
            <person name="Deveau A."/>
            <person name="DiFazio S."/>
            <person name="Duplessis S."/>
            <person name="Fraissinet-Tachet L."/>
            <person name="Lucic E."/>
            <person name="Frey-Klett P."/>
            <person name="Fourrey C."/>
            <person name="Feussner I."/>
            <person name="Gay G."/>
            <person name="Grimwood J."/>
            <person name="Hoegger P.J."/>
            <person name="Jain P."/>
            <person name="Kilaru S."/>
            <person name="Labbe J."/>
            <person name="Lin Y.C."/>
            <person name="Legue V."/>
            <person name="Le Tacon F."/>
            <person name="Marmeisse R."/>
            <person name="Melayah D."/>
            <person name="Montanini B."/>
            <person name="Muratet M."/>
            <person name="Nehls U."/>
            <person name="Niculita-Hirzel H."/>
            <person name="Oudot-Le Secq M.P."/>
            <person name="Peter M."/>
            <person name="Quesneville H."/>
            <person name="Rajashekar B."/>
            <person name="Reich M."/>
            <person name="Rouhier N."/>
            <person name="Schmutz J."/>
            <person name="Yin T."/>
            <person name="Chalot M."/>
            <person name="Henrissat B."/>
            <person name="Kuees U."/>
            <person name="Lucas S."/>
            <person name="Van de Peer Y."/>
            <person name="Podila G.K."/>
            <person name="Polle A."/>
            <person name="Pukkila P.J."/>
            <person name="Richardson P.M."/>
            <person name="Rouze P."/>
            <person name="Sanders I.R."/>
            <person name="Stajich J.E."/>
            <person name="Tunlid A."/>
            <person name="Tuskan G."/>
            <person name="Grigoriev I.V."/>
        </authorList>
    </citation>
    <scope>NUCLEOTIDE SEQUENCE [LARGE SCALE GENOMIC DNA]</scope>
    <source>
        <strain evidence="2">S238N-H82 / ATCC MYA-4686</strain>
    </source>
</reference>
<protein>
    <submittedName>
        <fullName evidence="1">Predicted protein</fullName>
    </submittedName>
</protein>
<evidence type="ECO:0000313" key="1">
    <source>
        <dbReference type="EMBL" id="EDR07620.1"/>
    </source>
</evidence>
<dbReference type="HOGENOM" id="CLU_1107291_0_0_1"/>
<dbReference type="KEGG" id="lbc:LACBIDRAFT_328006"/>
<organism evidence="2">
    <name type="scientific">Laccaria bicolor (strain S238N-H82 / ATCC MYA-4686)</name>
    <name type="common">Bicoloured deceiver</name>
    <name type="synonym">Laccaria laccata var. bicolor</name>
    <dbReference type="NCBI Taxonomy" id="486041"/>
    <lineage>
        <taxon>Eukaryota</taxon>
        <taxon>Fungi</taxon>
        <taxon>Dikarya</taxon>
        <taxon>Basidiomycota</taxon>
        <taxon>Agaricomycotina</taxon>
        <taxon>Agaricomycetes</taxon>
        <taxon>Agaricomycetidae</taxon>
        <taxon>Agaricales</taxon>
        <taxon>Agaricineae</taxon>
        <taxon>Hydnangiaceae</taxon>
        <taxon>Laccaria</taxon>
    </lineage>
</organism>
<proteinExistence type="predicted"/>
<dbReference type="AlphaFoldDB" id="B0DDJ0"/>
<accession>B0DDJ0</accession>
<dbReference type="InParanoid" id="B0DDJ0"/>
<dbReference type="RefSeq" id="XP_001882012.1">
    <property type="nucleotide sequence ID" value="XM_001881977.1"/>
</dbReference>
<keyword evidence="2" id="KW-1185">Reference proteome</keyword>
<dbReference type="OrthoDB" id="10489579at2759"/>
<evidence type="ECO:0000313" key="2">
    <source>
        <dbReference type="Proteomes" id="UP000001194"/>
    </source>
</evidence>
<gene>
    <name evidence="1" type="ORF">LACBIDRAFT_328006</name>
</gene>